<gene>
    <name evidence="3" type="ORF">FSB_LOCUS3549</name>
</gene>
<evidence type="ECO:0000256" key="2">
    <source>
        <dbReference type="ARBA" id="ARBA00022737"/>
    </source>
</evidence>
<sequence length="436" mass="50139">MCNLRLLIIDVVHILPSGLDHVYDDRSRFLEFCHDNIFDEDRVSMGFLENCVSRCFNDDHVFNDFRFLEFCLNRVSNGDHVSNDFLEFCLDRVFNDDHVSNDLRFLEFNLDHVSNDLRFLEWKWYSSKCLPSGFQPNELVELNLQYSQIEYLWEGVKYLDKLKCIDLKYCYNLVRTPEFIGVPRLERIYLSECFNLVEIHPSIGKLSELEVLDLRGCGRLQSLPKLPSTVRYINAERCKSLEPSPTLLETGILSDPCSQWCRYRKSNCGVAFTILNRYLQGNVVYSVPFRPERTENLVPACKPVRGTPMFHLGQNFGLFRLVSAGVPLPSRGTVDLIAHETALGDMPHSHYTLEISSIGTFDGSHIWLLYLSRDTGFATARNGECSQIRVSFKIHGGGLFVLNCGARLVYEQDVEEFNQSIAQCESSHIRAEPKKN</sequence>
<reference evidence="3" key="1">
    <citation type="submission" date="2018-02" db="EMBL/GenBank/DDBJ databases">
        <authorList>
            <person name="Cohen D.B."/>
            <person name="Kent A.D."/>
        </authorList>
    </citation>
    <scope>NUCLEOTIDE SEQUENCE</scope>
</reference>
<dbReference type="InterPro" id="IPR044974">
    <property type="entry name" value="Disease_R_plants"/>
</dbReference>
<dbReference type="PANTHER" id="PTHR11017:SF527">
    <property type="entry name" value="TMV RESISTANCE PROTEIN N-LIKE"/>
    <property type="match status" value="1"/>
</dbReference>
<keyword evidence="1" id="KW-0433">Leucine-rich repeat</keyword>
<organism evidence="3">
    <name type="scientific">Fagus sylvatica</name>
    <name type="common">Beechnut</name>
    <dbReference type="NCBI Taxonomy" id="28930"/>
    <lineage>
        <taxon>Eukaryota</taxon>
        <taxon>Viridiplantae</taxon>
        <taxon>Streptophyta</taxon>
        <taxon>Embryophyta</taxon>
        <taxon>Tracheophyta</taxon>
        <taxon>Spermatophyta</taxon>
        <taxon>Magnoliopsida</taxon>
        <taxon>eudicotyledons</taxon>
        <taxon>Gunneridae</taxon>
        <taxon>Pentapetalae</taxon>
        <taxon>rosids</taxon>
        <taxon>fabids</taxon>
        <taxon>Fagales</taxon>
        <taxon>Fagaceae</taxon>
        <taxon>Fagus</taxon>
    </lineage>
</organism>
<dbReference type="Gene3D" id="3.80.10.10">
    <property type="entry name" value="Ribonuclease Inhibitor"/>
    <property type="match status" value="1"/>
</dbReference>
<proteinExistence type="predicted"/>
<protein>
    <submittedName>
        <fullName evidence="3">Uncharacterized protein</fullName>
    </submittedName>
</protein>
<dbReference type="Pfam" id="PF07725">
    <property type="entry name" value="LRR_3"/>
    <property type="match status" value="1"/>
</dbReference>
<dbReference type="EMBL" id="OIVN01000173">
    <property type="protein sequence ID" value="SPC75667.1"/>
    <property type="molecule type" value="Genomic_DNA"/>
</dbReference>
<dbReference type="InterPro" id="IPR011713">
    <property type="entry name" value="Leu-rich_rpt_3"/>
</dbReference>
<keyword evidence="2" id="KW-0677">Repeat</keyword>
<dbReference type="GO" id="GO:0006952">
    <property type="term" value="P:defense response"/>
    <property type="evidence" value="ECO:0007669"/>
    <property type="project" value="InterPro"/>
</dbReference>
<evidence type="ECO:0000313" key="3">
    <source>
        <dbReference type="EMBL" id="SPC75667.1"/>
    </source>
</evidence>
<accession>A0A2N9E9K7</accession>
<evidence type="ECO:0000256" key="1">
    <source>
        <dbReference type="ARBA" id="ARBA00022614"/>
    </source>
</evidence>
<dbReference type="SUPFAM" id="SSF52058">
    <property type="entry name" value="L domain-like"/>
    <property type="match status" value="1"/>
</dbReference>
<dbReference type="AlphaFoldDB" id="A0A2N9E9K7"/>
<name>A0A2N9E9K7_FAGSY</name>
<dbReference type="InterPro" id="IPR032675">
    <property type="entry name" value="LRR_dom_sf"/>
</dbReference>
<dbReference type="PANTHER" id="PTHR11017">
    <property type="entry name" value="LEUCINE-RICH REPEAT-CONTAINING PROTEIN"/>
    <property type="match status" value="1"/>
</dbReference>